<dbReference type="InterPro" id="IPR001851">
    <property type="entry name" value="ABC_transp_permease"/>
</dbReference>
<comment type="subcellular location">
    <subcellularLocation>
        <location evidence="1">Cell membrane</location>
        <topology evidence="1">Multi-pass membrane protein</topology>
    </subcellularLocation>
</comment>
<feature type="transmembrane region" description="Helical" evidence="12">
    <location>
        <begin position="207"/>
        <end position="228"/>
    </location>
</feature>
<dbReference type="Pfam" id="PF02653">
    <property type="entry name" value="BPD_transp_2"/>
    <property type="match status" value="1"/>
</dbReference>
<feature type="transmembrane region" description="Helical" evidence="12">
    <location>
        <begin position="285"/>
        <end position="307"/>
    </location>
</feature>
<dbReference type="Proteomes" id="UP000317982">
    <property type="component" value="Unassembled WGS sequence"/>
</dbReference>
<feature type="compositionally biased region" description="Low complexity" evidence="11">
    <location>
        <begin position="445"/>
        <end position="461"/>
    </location>
</feature>
<feature type="transmembrane region" description="Helical" evidence="12">
    <location>
        <begin position="164"/>
        <end position="186"/>
    </location>
</feature>
<evidence type="ECO:0000256" key="9">
    <source>
        <dbReference type="ARBA" id="ARBA00025439"/>
    </source>
</evidence>
<feature type="compositionally biased region" description="Low complexity" evidence="11">
    <location>
        <begin position="385"/>
        <end position="395"/>
    </location>
</feature>
<reference evidence="13 14" key="1">
    <citation type="submission" date="2019-07" db="EMBL/GenBank/DDBJ databases">
        <title>Cryptosporangium phraense sp. nov., isolated from plant litter.</title>
        <authorList>
            <person name="Suriyachadkun C."/>
        </authorList>
    </citation>
    <scope>NUCLEOTIDE SEQUENCE [LARGE SCALE GENOMIC DNA]</scope>
    <source>
        <strain evidence="13 14">A-T 5661</strain>
    </source>
</reference>
<feature type="transmembrane region" description="Helical" evidence="12">
    <location>
        <begin position="258"/>
        <end position="278"/>
    </location>
</feature>
<feature type="compositionally biased region" description="Low complexity" evidence="11">
    <location>
        <begin position="475"/>
        <end position="493"/>
    </location>
</feature>
<dbReference type="InParanoid" id="A0A545AT21"/>
<proteinExistence type="predicted"/>
<organism evidence="13 14">
    <name type="scientific">Cryptosporangium phraense</name>
    <dbReference type="NCBI Taxonomy" id="2593070"/>
    <lineage>
        <taxon>Bacteria</taxon>
        <taxon>Bacillati</taxon>
        <taxon>Actinomycetota</taxon>
        <taxon>Actinomycetes</taxon>
        <taxon>Cryptosporangiales</taxon>
        <taxon>Cryptosporangiaceae</taxon>
        <taxon>Cryptosporangium</taxon>
    </lineage>
</organism>
<evidence type="ECO:0000256" key="8">
    <source>
        <dbReference type="ARBA" id="ARBA00023136"/>
    </source>
</evidence>
<evidence type="ECO:0000256" key="2">
    <source>
        <dbReference type="ARBA" id="ARBA00011262"/>
    </source>
</evidence>
<dbReference type="RefSeq" id="WP_142704962.1">
    <property type="nucleotide sequence ID" value="NZ_VIRS01000008.1"/>
</dbReference>
<evidence type="ECO:0000256" key="10">
    <source>
        <dbReference type="ARBA" id="ARBA00039382"/>
    </source>
</evidence>
<dbReference type="CDD" id="cd06579">
    <property type="entry name" value="TM_PBP1_transp_AraH_like"/>
    <property type="match status" value="1"/>
</dbReference>
<keyword evidence="14" id="KW-1185">Reference proteome</keyword>
<dbReference type="EMBL" id="VIRS01000008">
    <property type="protein sequence ID" value="TQS44478.1"/>
    <property type="molecule type" value="Genomic_DNA"/>
</dbReference>
<protein>
    <recommendedName>
        <fullName evidence="10">Autoinducer 2 import system permease protein LsrC</fullName>
    </recommendedName>
</protein>
<evidence type="ECO:0000256" key="7">
    <source>
        <dbReference type="ARBA" id="ARBA00022989"/>
    </source>
</evidence>
<accession>A0A545AT21</accession>
<dbReference type="PANTHER" id="PTHR32196">
    <property type="entry name" value="ABC TRANSPORTER PERMEASE PROTEIN YPHD-RELATED-RELATED"/>
    <property type="match status" value="1"/>
</dbReference>
<feature type="compositionally biased region" description="Gly residues" evidence="11">
    <location>
        <begin position="9"/>
        <end position="37"/>
    </location>
</feature>
<dbReference type="PANTHER" id="PTHR32196:SF29">
    <property type="entry name" value="AUTOINDUCER 2 IMPORT SYSTEM PERMEASE PROTEIN LSRC"/>
    <property type="match status" value="1"/>
</dbReference>
<evidence type="ECO:0000256" key="5">
    <source>
        <dbReference type="ARBA" id="ARBA00022519"/>
    </source>
</evidence>
<evidence type="ECO:0000256" key="3">
    <source>
        <dbReference type="ARBA" id="ARBA00022448"/>
    </source>
</evidence>
<keyword evidence="8 12" id="KW-0472">Membrane</keyword>
<feature type="compositionally biased region" description="Low complexity" evidence="11">
    <location>
        <begin position="410"/>
        <end position="437"/>
    </location>
</feature>
<evidence type="ECO:0000313" key="14">
    <source>
        <dbReference type="Proteomes" id="UP000317982"/>
    </source>
</evidence>
<keyword evidence="3" id="KW-0813">Transport</keyword>
<gene>
    <name evidence="13" type="ORF">FL583_13505</name>
</gene>
<sequence length="493" mass="47607">MSAPVAAGAPGGSGGSGGGPGGGAPGGAQSGAPGGGAQSAARQRSAAALLGRLARARELGLVVALLLLFGATAAVNPRFIGVQSLKDILLNTAIVGLLAVGQTLVVVTRNIDLSVSSVLGISAFVTGLLFADHDVPIVLAFVVGILIGAVCGVINGVLVAVCRIPALVVTLGTLYVFRGFDFWLAGSRQINAADMPKTFLDLGSGSVLGVPFLVIIALVLLAIVAWGMRNLRSGRELYAIGSNPEAARLAGIAVGRRVFAAFVLTGALSGLAGVLWAARFGTIDATAATGFELNVVAAVVVGGVAIFGGSGTVIGAALGALLLSTIGSALVVLKVEALWERAIDGALLLAAITLDRLLALRAERALRASASRGATTLPAAPPTGTPANGAPANGTSADGAPANGASADRASANGPAVGGAAAAGGPDPAADGAPPGASTEAVTNGEATTGDGTGPTTGTATVSPAGEPADGDRPTAAAADGETTAADAKGGAR</sequence>
<feature type="transmembrane region" description="Helical" evidence="12">
    <location>
        <begin position="88"/>
        <end position="107"/>
    </location>
</feature>
<keyword evidence="6 12" id="KW-0812">Transmembrane</keyword>
<keyword evidence="7 12" id="KW-1133">Transmembrane helix</keyword>
<dbReference type="GO" id="GO:0022857">
    <property type="term" value="F:transmembrane transporter activity"/>
    <property type="evidence" value="ECO:0007669"/>
    <property type="project" value="InterPro"/>
</dbReference>
<name>A0A545AT21_9ACTN</name>
<keyword evidence="4" id="KW-1003">Cell membrane</keyword>
<evidence type="ECO:0000256" key="6">
    <source>
        <dbReference type="ARBA" id="ARBA00022692"/>
    </source>
</evidence>
<feature type="transmembrane region" description="Helical" evidence="12">
    <location>
        <begin position="59"/>
        <end position="76"/>
    </location>
</feature>
<dbReference type="OrthoDB" id="3185552at2"/>
<feature type="region of interest" description="Disordered" evidence="11">
    <location>
        <begin position="1"/>
        <end position="38"/>
    </location>
</feature>
<feature type="region of interest" description="Disordered" evidence="11">
    <location>
        <begin position="371"/>
        <end position="493"/>
    </location>
</feature>
<evidence type="ECO:0000256" key="4">
    <source>
        <dbReference type="ARBA" id="ARBA00022475"/>
    </source>
</evidence>
<comment type="function">
    <text evidence="9">Part of the ABC transporter complex LsrABCD involved in autoinducer 2 (AI-2) import. Probably responsible for the translocation of the substrate across the membrane.</text>
</comment>
<evidence type="ECO:0000256" key="1">
    <source>
        <dbReference type="ARBA" id="ARBA00004651"/>
    </source>
</evidence>
<evidence type="ECO:0000256" key="12">
    <source>
        <dbReference type="SAM" id="Phobius"/>
    </source>
</evidence>
<evidence type="ECO:0000313" key="13">
    <source>
        <dbReference type="EMBL" id="TQS44478.1"/>
    </source>
</evidence>
<feature type="transmembrane region" description="Helical" evidence="12">
    <location>
        <begin position="138"/>
        <end position="158"/>
    </location>
</feature>
<comment type="caution">
    <text evidence="13">The sequence shown here is derived from an EMBL/GenBank/DDBJ whole genome shotgun (WGS) entry which is preliminary data.</text>
</comment>
<comment type="subunit">
    <text evidence="2">The complex is composed of two ATP-binding proteins (LsrA), two transmembrane proteins (LsrC and LsrD) and a solute-binding protein (LsrB).</text>
</comment>
<dbReference type="AlphaFoldDB" id="A0A545AT21"/>
<dbReference type="GO" id="GO:0005886">
    <property type="term" value="C:plasma membrane"/>
    <property type="evidence" value="ECO:0007669"/>
    <property type="project" value="UniProtKB-SubCell"/>
</dbReference>
<evidence type="ECO:0000256" key="11">
    <source>
        <dbReference type="SAM" id="MobiDB-lite"/>
    </source>
</evidence>
<keyword evidence="5" id="KW-0997">Cell inner membrane</keyword>